<dbReference type="AlphaFoldDB" id="A0A7Y9E6X9"/>
<gene>
    <name evidence="2" type="ORF">BJZ21_002337</name>
</gene>
<dbReference type="EMBL" id="JACCBG010000001">
    <property type="protein sequence ID" value="NYD42254.1"/>
    <property type="molecule type" value="Genomic_DNA"/>
</dbReference>
<name>A0A7Y9E6X9_9ACTN</name>
<dbReference type="PROSITE" id="PS51273">
    <property type="entry name" value="GATASE_TYPE_1"/>
    <property type="match status" value="1"/>
</dbReference>
<dbReference type="PANTHER" id="PTHR42695:SF5">
    <property type="entry name" value="GLUTAMINE AMIDOTRANSFERASE YLR126C-RELATED"/>
    <property type="match status" value="1"/>
</dbReference>
<dbReference type="CDD" id="cd01741">
    <property type="entry name" value="GATase1_1"/>
    <property type="match status" value="1"/>
</dbReference>
<dbReference type="PANTHER" id="PTHR42695">
    <property type="entry name" value="GLUTAMINE AMIDOTRANSFERASE YLR126C-RELATED"/>
    <property type="match status" value="1"/>
</dbReference>
<dbReference type="InterPro" id="IPR029062">
    <property type="entry name" value="Class_I_gatase-like"/>
</dbReference>
<dbReference type="InterPro" id="IPR017926">
    <property type="entry name" value="GATASE"/>
</dbReference>
<dbReference type="Gene3D" id="3.40.50.880">
    <property type="match status" value="1"/>
</dbReference>
<protein>
    <submittedName>
        <fullName evidence="2">GMP synthase (Glutamine-hydrolyzing)</fullName>
        <ecNumber evidence="2">6.3.5.2</ecNumber>
    </submittedName>
</protein>
<organism evidence="2 3">
    <name type="scientific">Nocardioides panaciterrulae</name>
    <dbReference type="NCBI Taxonomy" id="661492"/>
    <lineage>
        <taxon>Bacteria</taxon>
        <taxon>Bacillati</taxon>
        <taxon>Actinomycetota</taxon>
        <taxon>Actinomycetes</taxon>
        <taxon>Propionibacteriales</taxon>
        <taxon>Nocardioidaceae</taxon>
        <taxon>Nocardioides</taxon>
    </lineage>
</organism>
<dbReference type="SUPFAM" id="SSF52317">
    <property type="entry name" value="Class I glutamine amidotransferase-like"/>
    <property type="match status" value="1"/>
</dbReference>
<proteinExistence type="predicted"/>
<feature type="domain" description="Glutamine amidotransferase" evidence="1">
    <location>
        <begin position="22"/>
        <end position="184"/>
    </location>
</feature>
<keyword evidence="2" id="KW-0436">Ligase</keyword>
<dbReference type="GO" id="GO:0005829">
    <property type="term" value="C:cytosol"/>
    <property type="evidence" value="ECO:0007669"/>
    <property type="project" value="TreeGrafter"/>
</dbReference>
<evidence type="ECO:0000313" key="2">
    <source>
        <dbReference type="EMBL" id="NYD42254.1"/>
    </source>
</evidence>
<dbReference type="Proteomes" id="UP000535511">
    <property type="component" value="Unassembled WGS sequence"/>
</dbReference>
<accession>A0A7Y9E6X9</accession>
<dbReference type="GO" id="GO:0003922">
    <property type="term" value="F:GMP synthase (glutamine-hydrolyzing) activity"/>
    <property type="evidence" value="ECO:0007669"/>
    <property type="project" value="UniProtKB-EC"/>
</dbReference>
<evidence type="ECO:0000259" key="1">
    <source>
        <dbReference type="Pfam" id="PF00117"/>
    </source>
</evidence>
<comment type="caution">
    <text evidence="2">The sequence shown here is derived from an EMBL/GenBank/DDBJ whole genome shotgun (WGS) entry which is preliminary data.</text>
</comment>
<dbReference type="RefSeq" id="WP_179663912.1">
    <property type="nucleotide sequence ID" value="NZ_JACCBG010000001.1"/>
</dbReference>
<evidence type="ECO:0000313" key="3">
    <source>
        <dbReference type="Proteomes" id="UP000535511"/>
    </source>
</evidence>
<keyword evidence="3" id="KW-1185">Reference proteome</keyword>
<dbReference type="Pfam" id="PF00117">
    <property type="entry name" value="GATase"/>
    <property type="match status" value="1"/>
</dbReference>
<dbReference type="InterPro" id="IPR044992">
    <property type="entry name" value="ChyE-like"/>
</dbReference>
<dbReference type="EC" id="6.3.5.2" evidence="2"/>
<sequence>MSEATVLVVQHEDMCPPALIGRWLVDAGCTVEVCRPYAGDELPDPAAYDGLVVLGGSMGANDDAEHRWLGPVKDRVRAAATAEVPTLGVCLGHQLAAVALGGTVGVNPRGQQLGLLDVGWHERAADDPLFAPVATPRRGVHWNNDVVLTPPPGAVVLARSGGDVQVARHAATVWGVQLHPEADLEVVRPWAASDEGSHRARGIDQEALLRDIDVARTELDEAWRPLAASFAALARARARASVPATDR</sequence>
<reference evidence="2 3" key="1">
    <citation type="submission" date="2020-07" db="EMBL/GenBank/DDBJ databases">
        <title>Sequencing the genomes of 1000 actinobacteria strains.</title>
        <authorList>
            <person name="Klenk H.-P."/>
        </authorList>
    </citation>
    <scope>NUCLEOTIDE SEQUENCE [LARGE SCALE GENOMIC DNA]</scope>
    <source>
        <strain evidence="2 3">DSM 21350</strain>
    </source>
</reference>